<evidence type="ECO:0000313" key="1">
    <source>
        <dbReference type="EMBL" id="QYZ68804.1"/>
    </source>
</evidence>
<evidence type="ECO:0000313" key="2">
    <source>
        <dbReference type="Proteomes" id="UP000826300"/>
    </source>
</evidence>
<dbReference type="EMBL" id="CP069370">
    <property type="protein sequence ID" value="QYZ68804.1"/>
    <property type="molecule type" value="Genomic_DNA"/>
</dbReference>
<organism evidence="1 2">
    <name type="scientific">Neotabrizicola shimadae</name>
    <dbReference type="NCBI Taxonomy" id="2807096"/>
    <lineage>
        <taxon>Bacteria</taxon>
        <taxon>Pseudomonadati</taxon>
        <taxon>Pseudomonadota</taxon>
        <taxon>Alphaproteobacteria</taxon>
        <taxon>Rhodobacterales</taxon>
        <taxon>Paracoccaceae</taxon>
        <taxon>Neotabrizicola</taxon>
    </lineage>
</organism>
<protein>
    <submittedName>
        <fullName evidence="1">Propanediol utilization protein</fullName>
    </submittedName>
</protein>
<name>A0A8G1ECX7_9RHOB</name>
<keyword evidence="2" id="KW-1185">Reference proteome</keyword>
<proteinExistence type="predicted"/>
<sequence length="281" mass="29036">MTAGASVTADPLPPGARVALPCHFGEWLQGRIGPAGPVGLVTLLPAVTGLAGQRRAGALAACRFGQGAGLIPLPRLRRFLNDLGLPPKGRYLLKPRFVPGSGTGMSTASLLAVARLAGYAGPRGCLVRACLRAEGASDPLMLDHPDRHLWASRQGEVLMGLPPPPRAELLVGFWGPPERTRAEDCDYADISDLVSDWSNAPGLAGCAALASESARRCQARRGPASDPTADLARALGALGFARSHSGPARALIFAPGSVPPEGPQILRAAGYTGVERLATAT</sequence>
<dbReference type="Proteomes" id="UP000826300">
    <property type="component" value="Chromosome"/>
</dbReference>
<dbReference type="AlphaFoldDB" id="A0A8G1ECX7"/>
<reference evidence="1" key="1">
    <citation type="submission" date="2021-02" db="EMBL/GenBank/DDBJ databases">
        <title>Rhodobacter shimadae sp. nov., an aerobic anoxygenic phototrophic bacterium isolated from a hot spring.</title>
        <authorList>
            <person name="Muramatsu S."/>
            <person name="Haruta S."/>
            <person name="Hirose S."/>
            <person name="Hanada S."/>
        </authorList>
    </citation>
    <scope>NUCLEOTIDE SEQUENCE</scope>
    <source>
        <strain evidence="1">N10</strain>
    </source>
</reference>
<dbReference type="KEGG" id="nsm:JO391_13635"/>
<gene>
    <name evidence="1" type="ORF">JO391_13635</name>
</gene>
<accession>A0A8G1ECX7</accession>